<organism evidence="1 2">
    <name type="scientific">Paraburkholderia terricola</name>
    <dbReference type="NCBI Taxonomy" id="169427"/>
    <lineage>
        <taxon>Bacteria</taxon>
        <taxon>Pseudomonadati</taxon>
        <taxon>Pseudomonadota</taxon>
        <taxon>Betaproteobacteria</taxon>
        <taxon>Burkholderiales</taxon>
        <taxon>Burkholderiaceae</taxon>
        <taxon>Paraburkholderia</taxon>
    </lineage>
</organism>
<keyword evidence="2" id="KW-1185">Reference proteome</keyword>
<accession>A0ABU1LUB4</accession>
<evidence type="ECO:0000313" key="1">
    <source>
        <dbReference type="EMBL" id="MDR6410308.1"/>
    </source>
</evidence>
<evidence type="ECO:0000313" key="2">
    <source>
        <dbReference type="Proteomes" id="UP001264340"/>
    </source>
</evidence>
<protein>
    <recommendedName>
        <fullName evidence="3">Type III secretion protein (HrpB4)</fullName>
    </recommendedName>
</protein>
<reference evidence="1 2" key="1">
    <citation type="submission" date="2023-07" db="EMBL/GenBank/DDBJ databases">
        <title>Sorghum-associated microbial communities from plants grown in Nebraska, USA.</title>
        <authorList>
            <person name="Schachtman D."/>
        </authorList>
    </citation>
    <scope>NUCLEOTIDE SEQUENCE [LARGE SCALE GENOMIC DNA]</scope>
    <source>
        <strain evidence="1 2">DS1316</strain>
    </source>
</reference>
<dbReference type="Proteomes" id="UP001264340">
    <property type="component" value="Unassembled WGS sequence"/>
</dbReference>
<dbReference type="InterPro" id="IPR013393">
    <property type="entry name" value="T3SS_HrpB4"/>
</dbReference>
<evidence type="ECO:0008006" key="3">
    <source>
        <dbReference type="Google" id="ProtNLM"/>
    </source>
</evidence>
<name>A0ABU1LUB4_9BURK</name>
<gene>
    <name evidence="1" type="ORF">J2804_003730</name>
</gene>
<dbReference type="RefSeq" id="WP_310122489.1">
    <property type="nucleotide sequence ID" value="NZ_JAVDQV010000004.1"/>
</dbReference>
<comment type="caution">
    <text evidence="1">The sequence shown here is derived from an EMBL/GenBank/DDBJ whole genome shotgun (WGS) entry which is preliminary data.</text>
</comment>
<dbReference type="Pfam" id="PF09502">
    <property type="entry name" value="HrpB4"/>
    <property type="match status" value="1"/>
</dbReference>
<dbReference type="EMBL" id="JAVDRP010000006">
    <property type="protein sequence ID" value="MDR6410308.1"/>
    <property type="molecule type" value="Genomic_DNA"/>
</dbReference>
<sequence>MSVSGAQAAAAAIETGVDVPDPRRQLRWLHSYEARVADAAARFGERQCRRWGVPFTGRARRDAYAARDLWLGSPLPLSAYAPRANRLALLDAASLRPVLAARAIYPSRGTLRRIVSGARRRALADALGEHALAALTQLGVNASTASAALPADLSVDALVGAGRALFERDEAWPLAPARRLIGLTLDADADDEADCTDSTACARPGEAATSDAGLAAEDQSEEFLYAACMLFPELSWLFG</sequence>
<proteinExistence type="predicted"/>